<dbReference type="RefSeq" id="WP_310028380.1">
    <property type="nucleotide sequence ID" value="NZ_JAVDRL010000001.1"/>
</dbReference>
<keyword evidence="2" id="KW-1185">Reference proteome</keyword>
<name>A0ABU1MTY1_9CAUL</name>
<accession>A0ABU1MTY1</accession>
<protein>
    <submittedName>
        <fullName evidence="1">Uncharacterized protein</fullName>
    </submittedName>
</protein>
<organism evidence="1 2">
    <name type="scientific">Caulobacter rhizosphaerae</name>
    <dbReference type="NCBI Taxonomy" id="2010972"/>
    <lineage>
        <taxon>Bacteria</taxon>
        <taxon>Pseudomonadati</taxon>
        <taxon>Pseudomonadota</taxon>
        <taxon>Alphaproteobacteria</taxon>
        <taxon>Caulobacterales</taxon>
        <taxon>Caulobacteraceae</taxon>
        <taxon>Caulobacter</taxon>
    </lineage>
</organism>
<evidence type="ECO:0000313" key="1">
    <source>
        <dbReference type="EMBL" id="MDR6529492.1"/>
    </source>
</evidence>
<gene>
    <name evidence="1" type="ORF">J2800_000207</name>
</gene>
<dbReference type="Proteomes" id="UP001262754">
    <property type="component" value="Unassembled WGS sequence"/>
</dbReference>
<comment type="caution">
    <text evidence="1">The sequence shown here is derived from an EMBL/GenBank/DDBJ whole genome shotgun (WGS) entry which is preliminary data.</text>
</comment>
<sequence length="356" mass="36607">MELAGPPCIAHEAVDVLVVGIGGASPRAASVLSQALELPIETVVDALYRAPARLLAGLPGPDAARLAAIIGTLGVEVEVIPAGAPIARSPTLDLAGELLDPARADEVGQVLGRFLGMSPQEALDLLLTPPGVILGSVTEATVRALDAALPAGSARLTASRPDEARFALFASELSSLQIGVLRPHLPVDAVVTPGGSATIFDLGRAEADLLWRRLKAPERVQVVNQAFLRFSLDLTAAPATGASAGALQALAGVPLEDYPLICNALPVTVEVGIAFDAVSARMALYAAAGLTVRAEMETFSHVGLDILSARPEALAEVGLPSPAPLSTAPMPRPRAKLLRHRLEAAGAEVLFAEPAQ</sequence>
<reference evidence="1 2" key="1">
    <citation type="submission" date="2023-07" db="EMBL/GenBank/DDBJ databases">
        <title>Sorghum-associated microbial communities from plants grown in Nebraska, USA.</title>
        <authorList>
            <person name="Schachtman D."/>
        </authorList>
    </citation>
    <scope>NUCLEOTIDE SEQUENCE [LARGE SCALE GENOMIC DNA]</scope>
    <source>
        <strain evidence="1 2">DS2154</strain>
    </source>
</reference>
<dbReference type="EMBL" id="JAVDRL010000001">
    <property type="protein sequence ID" value="MDR6529492.1"/>
    <property type="molecule type" value="Genomic_DNA"/>
</dbReference>
<evidence type="ECO:0000313" key="2">
    <source>
        <dbReference type="Proteomes" id="UP001262754"/>
    </source>
</evidence>
<proteinExistence type="predicted"/>